<feature type="domain" description="Sialate O-acetylesterase" evidence="3">
    <location>
        <begin position="41"/>
        <end position="271"/>
    </location>
</feature>
<dbReference type="InterPro" id="IPR052940">
    <property type="entry name" value="Carb_Esterase_6"/>
</dbReference>
<reference evidence="5" key="2">
    <citation type="submission" date="2025-08" db="UniProtKB">
        <authorList>
            <consortium name="RefSeq"/>
        </authorList>
    </citation>
    <scope>IDENTIFICATION</scope>
    <source>
        <tissue evidence="5">Leaf</tissue>
    </source>
</reference>
<dbReference type="Proteomes" id="UP000515151">
    <property type="component" value="Chromosome 3"/>
</dbReference>
<keyword evidence="4" id="KW-1185">Reference proteome</keyword>
<organism evidence="4 5">
    <name type="scientific">Punica granatum</name>
    <name type="common">Pomegranate</name>
    <dbReference type="NCBI Taxonomy" id="22663"/>
    <lineage>
        <taxon>Eukaryota</taxon>
        <taxon>Viridiplantae</taxon>
        <taxon>Streptophyta</taxon>
        <taxon>Embryophyta</taxon>
        <taxon>Tracheophyta</taxon>
        <taxon>Spermatophyta</taxon>
        <taxon>Magnoliopsida</taxon>
        <taxon>eudicotyledons</taxon>
        <taxon>Gunneridae</taxon>
        <taxon>Pentapetalae</taxon>
        <taxon>rosids</taxon>
        <taxon>malvids</taxon>
        <taxon>Myrtales</taxon>
        <taxon>Lythraceae</taxon>
        <taxon>Punica</taxon>
    </lineage>
</organism>
<keyword evidence="1" id="KW-0378">Hydrolase</keyword>
<dbReference type="SUPFAM" id="SSF52266">
    <property type="entry name" value="SGNH hydrolase"/>
    <property type="match status" value="1"/>
</dbReference>
<dbReference type="OrthoDB" id="42638at2759"/>
<feature type="signal peptide" evidence="2">
    <location>
        <begin position="1"/>
        <end position="30"/>
    </location>
</feature>
<dbReference type="Pfam" id="PF03629">
    <property type="entry name" value="SASA"/>
    <property type="match status" value="1"/>
</dbReference>
<keyword evidence="2" id="KW-0732">Signal</keyword>
<gene>
    <name evidence="5" type="primary">LOC116199007</name>
</gene>
<dbReference type="InterPro" id="IPR036514">
    <property type="entry name" value="SGNH_hydro_sf"/>
</dbReference>
<proteinExistence type="predicted"/>
<evidence type="ECO:0000313" key="4">
    <source>
        <dbReference type="Proteomes" id="UP000515151"/>
    </source>
</evidence>
<protein>
    <submittedName>
        <fullName evidence="5">Probable carbohydrate esterase At4g34215 isoform X1</fullName>
    </submittedName>
</protein>
<dbReference type="GeneID" id="116199007"/>
<dbReference type="PANTHER" id="PTHR31988">
    <property type="entry name" value="ESTERASE, PUTATIVE (DUF303)-RELATED"/>
    <property type="match status" value="1"/>
</dbReference>
<feature type="chain" id="PRO_5027739601" evidence="2">
    <location>
        <begin position="31"/>
        <end position="280"/>
    </location>
</feature>
<evidence type="ECO:0000256" key="2">
    <source>
        <dbReference type="SAM" id="SignalP"/>
    </source>
</evidence>
<evidence type="ECO:0000313" key="5">
    <source>
        <dbReference type="RefSeq" id="XP_031385147.1"/>
    </source>
</evidence>
<accession>A0A6P8CLP7</accession>
<evidence type="ECO:0000259" key="3">
    <source>
        <dbReference type="Pfam" id="PF03629"/>
    </source>
</evidence>
<name>A0A6P8CLP7_PUNGR</name>
<sequence length="280" mass="31119">MGRRLLFNFLILCCSLIIIFVTNTITTAEAAAYNQNKSTIKAFILAGQSNMVGHGGFFERDAKQWDQRVPSECSPSPAILRLDENNLWVRAEEPLHVNLYPLNENGALGVGPGMPFAHKLLQLNPDLGIIGLIPCARDESTIQSWVEGETNGRLVERATAAERFGAEISGLLWWQGGADAKSRSGAEAYHSYQSRFFEQVQGRFGDIPIVMVIIPPGKRPYSDVVREAQLAFRLPNLYKVDEEALHVPFNEDKIHVTTDGQVVMGAVLEETLMCRCDRMA</sequence>
<reference evidence="4" key="1">
    <citation type="journal article" date="2020" name="Plant Biotechnol. J.">
        <title>The pomegranate (Punica granatum L.) draft genome dissects genetic divergence between soft- and hard-seeded cultivars.</title>
        <authorList>
            <person name="Luo X."/>
            <person name="Li H."/>
            <person name="Wu Z."/>
            <person name="Yao W."/>
            <person name="Zhao P."/>
            <person name="Cao D."/>
            <person name="Yu H."/>
            <person name="Li K."/>
            <person name="Poudel K."/>
            <person name="Zhao D."/>
            <person name="Zhang F."/>
            <person name="Xia X."/>
            <person name="Chen L."/>
            <person name="Wang Q."/>
            <person name="Jing D."/>
            <person name="Cao S."/>
        </authorList>
    </citation>
    <scope>NUCLEOTIDE SEQUENCE [LARGE SCALE GENOMIC DNA]</scope>
    <source>
        <strain evidence="4">cv. Tunisia</strain>
    </source>
</reference>
<dbReference type="PANTHER" id="PTHR31988:SF19">
    <property type="entry name" value="9-O-ACETYL-N-ACETYLNEURAMINIC ACID DEACETYLASE-RELATED"/>
    <property type="match status" value="1"/>
</dbReference>
<dbReference type="Gene3D" id="3.40.50.1110">
    <property type="entry name" value="SGNH hydrolase"/>
    <property type="match status" value="1"/>
</dbReference>
<evidence type="ECO:0000256" key="1">
    <source>
        <dbReference type="ARBA" id="ARBA00022801"/>
    </source>
</evidence>
<dbReference type="AlphaFoldDB" id="A0A6P8CLP7"/>
<dbReference type="InterPro" id="IPR005181">
    <property type="entry name" value="SASA"/>
</dbReference>
<dbReference type="RefSeq" id="XP_031385147.1">
    <property type="nucleotide sequence ID" value="XM_031529287.1"/>
</dbReference>
<dbReference type="GO" id="GO:0016787">
    <property type="term" value="F:hydrolase activity"/>
    <property type="evidence" value="ECO:0007669"/>
    <property type="project" value="UniProtKB-KW"/>
</dbReference>